<dbReference type="Pfam" id="PF00004">
    <property type="entry name" value="AAA"/>
    <property type="match status" value="1"/>
</dbReference>
<evidence type="ECO:0000313" key="2">
    <source>
        <dbReference type="EMBL" id="MDQ0321137.1"/>
    </source>
</evidence>
<dbReference type="PANTHER" id="PTHR23076">
    <property type="entry name" value="METALLOPROTEASE M41 FTSH"/>
    <property type="match status" value="1"/>
</dbReference>
<keyword evidence="2" id="KW-0645">Protease</keyword>
<dbReference type="PANTHER" id="PTHR23076:SF97">
    <property type="entry name" value="ATP-DEPENDENT ZINC METALLOPROTEASE YME1L1"/>
    <property type="match status" value="1"/>
</dbReference>
<dbReference type="RefSeq" id="WP_307231487.1">
    <property type="nucleotide sequence ID" value="NZ_JAUSVF010000001.1"/>
</dbReference>
<comment type="caution">
    <text evidence="2">The sequence shown here is derived from an EMBL/GenBank/DDBJ whole genome shotgun (WGS) entry which is preliminary data.</text>
</comment>
<evidence type="ECO:0000313" key="3">
    <source>
        <dbReference type="Proteomes" id="UP001230207"/>
    </source>
</evidence>
<accession>A0ABU0BT41</accession>
<dbReference type="InterPro" id="IPR003593">
    <property type="entry name" value="AAA+_ATPase"/>
</dbReference>
<dbReference type="GO" id="GO:0008233">
    <property type="term" value="F:peptidase activity"/>
    <property type="evidence" value="ECO:0007669"/>
    <property type="project" value="UniProtKB-KW"/>
</dbReference>
<dbReference type="SUPFAM" id="SSF140990">
    <property type="entry name" value="FtsH protease domain-like"/>
    <property type="match status" value="1"/>
</dbReference>
<dbReference type="Gene3D" id="1.10.8.60">
    <property type="match status" value="1"/>
</dbReference>
<sequence>MPTAEGLVKPKPVGLTLSDLHGYGELMEWGHELANDLANYKAGLVPWSDVHAGVLISGPPGVGKTIFARALANTCDVPLVYGSVSKWLEAGHLDDAIKATRASFNEAKINAPAILFIDEIDTIGSRGGRDRHDVYFGFIIATLLELLGGFEPRQGVVVVGACNFPNQLDSAIRRAGRLDRHIEVGFPDAKARQSILTFHSGITLDVGEVEQFDLATDGLSGADIELLVKDAKRSARRQSEKVSGRHIISKLRPMSALPDEYIRALAVHEAGHAIVGFELGHGNVTGMKISSYRINAENRVLGYVEYEHAGAQRKTRTHYENAIAVCLGGIAAEIEVFGSFGDGGRDQVVLT</sequence>
<feature type="domain" description="AAA+ ATPase" evidence="1">
    <location>
        <begin position="50"/>
        <end position="188"/>
    </location>
</feature>
<dbReference type="EMBL" id="JAUSVF010000001">
    <property type="protein sequence ID" value="MDQ0321137.1"/>
    <property type="molecule type" value="Genomic_DNA"/>
</dbReference>
<dbReference type="Proteomes" id="UP001230207">
    <property type="component" value="Unassembled WGS sequence"/>
</dbReference>
<proteinExistence type="predicted"/>
<dbReference type="GO" id="GO:0006508">
    <property type="term" value="P:proteolysis"/>
    <property type="evidence" value="ECO:0007669"/>
    <property type="project" value="UniProtKB-KW"/>
</dbReference>
<dbReference type="SMART" id="SM00382">
    <property type="entry name" value="AAA"/>
    <property type="match status" value="1"/>
</dbReference>
<keyword evidence="2" id="KW-0378">Hydrolase</keyword>
<evidence type="ECO:0000259" key="1">
    <source>
        <dbReference type="SMART" id="SM00382"/>
    </source>
</evidence>
<organism evidence="2 3">
    <name type="scientific">Pararhizobium capsulatum DSM 1112</name>
    <dbReference type="NCBI Taxonomy" id="1121113"/>
    <lineage>
        <taxon>Bacteria</taxon>
        <taxon>Pseudomonadati</taxon>
        <taxon>Pseudomonadota</taxon>
        <taxon>Alphaproteobacteria</taxon>
        <taxon>Hyphomicrobiales</taxon>
        <taxon>Rhizobiaceae</taxon>
        <taxon>Rhizobium/Agrobacterium group</taxon>
        <taxon>Pararhizobium</taxon>
    </lineage>
</organism>
<reference evidence="2 3" key="1">
    <citation type="submission" date="2023-07" db="EMBL/GenBank/DDBJ databases">
        <title>Genomic Encyclopedia of Type Strains, Phase IV (KMG-IV): sequencing the most valuable type-strain genomes for metagenomic binning, comparative biology and taxonomic classification.</title>
        <authorList>
            <person name="Goeker M."/>
        </authorList>
    </citation>
    <scope>NUCLEOTIDE SEQUENCE [LARGE SCALE GENOMIC DNA]</scope>
    <source>
        <strain evidence="2 3">DSM 1112</strain>
    </source>
</reference>
<name>A0ABU0BT41_9HYPH</name>
<gene>
    <name evidence="2" type="ORF">QO002_003275</name>
</gene>
<dbReference type="Gene3D" id="1.20.58.760">
    <property type="entry name" value="Peptidase M41"/>
    <property type="match status" value="1"/>
</dbReference>
<dbReference type="SUPFAM" id="SSF52540">
    <property type="entry name" value="P-loop containing nucleoside triphosphate hydrolases"/>
    <property type="match status" value="1"/>
</dbReference>
<keyword evidence="3" id="KW-1185">Reference proteome</keyword>
<dbReference type="InterPro" id="IPR037219">
    <property type="entry name" value="Peptidase_M41-like"/>
</dbReference>
<dbReference type="Gene3D" id="3.40.50.300">
    <property type="entry name" value="P-loop containing nucleotide triphosphate hydrolases"/>
    <property type="match status" value="1"/>
</dbReference>
<protein>
    <submittedName>
        <fullName evidence="2">ATP-dependent Zn protease</fullName>
    </submittedName>
</protein>
<dbReference type="InterPro" id="IPR027417">
    <property type="entry name" value="P-loop_NTPase"/>
</dbReference>
<dbReference type="InterPro" id="IPR003959">
    <property type="entry name" value="ATPase_AAA_core"/>
</dbReference>